<reference evidence="9" key="1">
    <citation type="submission" date="2021-01" db="EMBL/GenBank/DDBJ databases">
        <authorList>
            <person name="Corre E."/>
            <person name="Pelletier E."/>
            <person name="Niang G."/>
            <person name="Scheremetjew M."/>
            <person name="Finn R."/>
            <person name="Kale V."/>
            <person name="Holt S."/>
            <person name="Cochrane G."/>
            <person name="Meng A."/>
            <person name="Brown T."/>
            <person name="Cohen L."/>
        </authorList>
    </citation>
    <scope>NUCLEOTIDE SEQUENCE</scope>
    <source>
        <strain evidence="9">NIES-2562</strain>
    </source>
</reference>
<evidence type="ECO:0000313" key="8">
    <source>
        <dbReference type="EMBL" id="CAE0261328.1"/>
    </source>
</evidence>
<evidence type="ECO:0000256" key="1">
    <source>
        <dbReference type="ARBA" id="ARBA00004123"/>
    </source>
</evidence>
<dbReference type="Gene3D" id="1.10.20.10">
    <property type="entry name" value="Histone, subunit A"/>
    <property type="match status" value="1"/>
</dbReference>
<organism evidence="9">
    <name type="scientific">Palpitomonas bilix</name>
    <dbReference type="NCBI Taxonomy" id="652834"/>
    <lineage>
        <taxon>Eukaryota</taxon>
        <taxon>Eukaryota incertae sedis</taxon>
    </lineage>
</organism>
<feature type="compositionally biased region" description="Polar residues" evidence="5">
    <location>
        <begin position="32"/>
        <end position="47"/>
    </location>
</feature>
<feature type="compositionally biased region" description="Basic and acidic residues" evidence="5">
    <location>
        <begin position="254"/>
        <end position="273"/>
    </location>
</feature>
<dbReference type="InterPro" id="IPR009072">
    <property type="entry name" value="Histone-fold"/>
</dbReference>
<feature type="compositionally biased region" description="Basic and acidic residues" evidence="5">
    <location>
        <begin position="74"/>
        <end position="88"/>
    </location>
</feature>
<evidence type="ECO:0000256" key="4">
    <source>
        <dbReference type="ARBA" id="ARBA00023242"/>
    </source>
</evidence>
<feature type="region of interest" description="Disordered" evidence="5">
    <location>
        <begin position="1"/>
        <end position="273"/>
    </location>
</feature>
<dbReference type="Pfam" id="PF02269">
    <property type="entry name" value="TFIID-18kDa"/>
    <property type="match status" value="1"/>
</dbReference>
<evidence type="ECO:0000256" key="5">
    <source>
        <dbReference type="SAM" id="MobiDB-lite"/>
    </source>
</evidence>
<feature type="compositionally biased region" description="Polar residues" evidence="5">
    <location>
        <begin position="1"/>
        <end position="12"/>
    </location>
</feature>
<dbReference type="EMBL" id="HBIB01036367">
    <property type="protein sequence ID" value="CAE0261328.1"/>
    <property type="molecule type" value="Transcribed_RNA"/>
</dbReference>
<sequence length="372" mass="40630">MADPNSVPSTTEAVVKEREDPAKGEDKEIKNETGSVSRQQETSTTKDSAAPAVPLPLSKPTPTPTRSDASAVENVKDCQSESKEETSTTKESAAPAVPLPLSKPTPTPTPSEASVVENVKDGQRESKEESSGGGTKRKRTDDVADDEVFDGSRAKSRKVTVEGSSAEAIVPSGQNLNTGSDGKKEMVATKSTTGKQFEAESSMRSEARAEGGEEEMEVVEKDGEEAVDEEGDEDEDEDEEEEEEIGVFSVRSIVHRDPSPPRRPLPREQAPKSSKEGYFMRGLERLMFGFGDDLKPHPESVKIVHDALTDFMRKLISDILIAAQGRERLMSEDILYAVREDKVMHERCLELLYKQSLSDELKAISGDNAPFE</sequence>
<feature type="compositionally biased region" description="Acidic residues" evidence="5">
    <location>
        <begin position="212"/>
        <end position="245"/>
    </location>
</feature>
<dbReference type="InterPro" id="IPR003195">
    <property type="entry name" value="TFIID_TAF13"/>
</dbReference>
<feature type="compositionally biased region" description="Basic and acidic residues" evidence="5">
    <location>
        <begin position="197"/>
        <end position="211"/>
    </location>
</feature>
<evidence type="ECO:0000256" key="3">
    <source>
        <dbReference type="ARBA" id="ARBA00023163"/>
    </source>
</evidence>
<keyword evidence="2" id="KW-0805">Transcription regulation</keyword>
<dbReference type="GO" id="GO:0046982">
    <property type="term" value="F:protein heterodimerization activity"/>
    <property type="evidence" value="ECO:0007669"/>
    <property type="project" value="InterPro"/>
</dbReference>
<evidence type="ECO:0000313" key="7">
    <source>
        <dbReference type="EMBL" id="CAE0261327.1"/>
    </source>
</evidence>
<accession>A0A7S3DL30</accession>
<dbReference type="GO" id="GO:0006366">
    <property type="term" value="P:transcription by RNA polymerase II"/>
    <property type="evidence" value="ECO:0007669"/>
    <property type="project" value="InterPro"/>
</dbReference>
<dbReference type="EMBL" id="HBIB01036368">
    <property type="protein sequence ID" value="CAE0261329.1"/>
    <property type="molecule type" value="Transcribed_RNA"/>
</dbReference>
<comment type="subcellular location">
    <subcellularLocation>
        <location evidence="1">Nucleus</location>
    </subcellularLocation>
</comment>
<keyword evidence="3" id="KW-0804">Transcription</keyword>
<feature type="compositionally biased region" description="Pro residues" evidence="5">
    <location>
        <begin position="97"/>
        <end position="109"/>
    </location>
</feature>
<feature type="compositionally biased region" description="Basic and acidic residues" evidence="5">
    <location>
        <begin position="118"/>
        <end position="130"/>
    </location>
</feature>
<evidence type="ECO:0000256" key="2">
    <source>
        <dbReference type="ARBA" id="ARBA00023015"/>
    </source>
</evidence>
<feature type="compositionally biased region" description="Pro residues" evidence="5">
    <location>
        <begin position="53"/>
        <end position="63"/>
    </location>
</feature>
<protein>
    <submittedName>
        <fullName evidence="9">Uncharacterized protein</fullName>
    </submittedName>
</protein>
<gene>
    <name evidence="6" type="ORF">PBIL07802_LOCUS23615</name>
    <name evidence="7" type="ORF">PBIL07802_LOCUS23617</name>
    <name evidence="8" type="ORF">PBIL07802_LOCUS23618</name>
    <name evidence="9" type="ORF">PBIL07802_LOCUS23619</name>
</gene>
<evidence type="ECO:0000313" key="6">
    <source>
        <dbReference type="EMBL" id="CAE0261325.1"/>
    </source>
</evidence>
<feature type="compositionally biased region" description="Basic and acidic residues" evidence="5">
    <location>
        <begin position="14"/>
        <end position="31"/>
    </location>
</feature>
<dbReference type="AlphaFoldDB" id="A0A7S3DL30"/>
<dbReference type="SUPFAM" id="SSF47113">
    <property type="entry name" value="Histone-fold"/>
    <property type="match status" value="1"/>
</dbReference>
<name>A0A7S3DL30_9EUKA</name>
<dbReference type="EMBL" id="HBIB01036366">
    <property type="protein sequence ID" value="CAE0261327.1"/>
    <property type="molecule type" value="Transcribed_RNA"/>
</dbReference>
<dbReference type="GO" id="GO:0005634">
    <property type="term" value="C:nucleus"/>
    <property type="evidence" value="ECO:0007669"/>
    <property type="project" value="UniProtKB-SubCell"/>
</dbReference>
<evidence type="ECO:0000313" key="9">
    <source>
        <dbReference type="EMBL" id="CAE0261329.1"/>
    </source>
</evidence>
<dbReference type="EMBL" id="HBIB01036364">
    <property type="protein sequence ID" value="CAE0261325.1"/>
    <property type="molecule type" value="Transcribed_RNA"/>
</dbReference>
<proteinExistence type="predicted"/>
<keyword evidence="4" id="KW-0539">Nucleus</keyword>